<evidence type="ECO:0000256" key="1">
    <source>
        <dbReference type="SAM" id="MobiDB-lite"/>
    </source>
</evidence>
<dbReference type="Proteomes" id="UP001412067">
    <property type="component" value="Unassembled WGS sequence"/>
</dbReference>
<feature type="transmembrane region" description="Helical" evidence="2">
    <location>
        <begin position="232"/>
        <end position="256"/>
    </location>
</feature>
<comment type="caution">
    <text evidence="3">The sequence shown here is derived from an EMBL/GenBank/DDBJ whole genome shotgun (WGS) entry which is preliminary data.</text>
</comment>
<dbReference type="InterPro" id="IPR006461">
    <property type="entry name" value="PLAC_motif_containing"/>
</dbReference>
<dbReference type="PANTHER" id="PTHR31045">
    <property type="entry name" value="PLAC8 FAMILY PROTEIN-RELATED"/>
    <property type="match status" value="1"/>
</dbReference>
<feature type="transmembrane region" description="Helical" evidence="2">
    <location>
        <begin position="390"/>
        <end position="412"/>
    </location>
</feature>
<protein>
    <submittedName>
        <fullName evidence="3">Uncharacterized protein</fullName>
    </submittedName>
</protein>
<gene>
    <name evidence="3" type="ORF">KSP40_PGU014988</name>
</gene>
<dbReference type="Pfam" id="PF11204">
    <property type="entry name" value="DUF2985"/>
    <property type="match status" value="1"/>
</dbReference>
<evidence type="ECO:0000313" key="4">
    <source>
        <dbReference type="Proteomes" id="UP001412067"/>
    </source>
</evidence>
<dbReference type="Pfam" id="PF04749">
    <property type="entry name" value="PLAC8"/>
    <property type="match status" value="1"/>
</dbReference>
<accession>A0ABR2LGJ2</accession>
<keyword evidence="2" id="KW-0472">Membrane</keyword>
<evidence type="ECO:0000313" key="3">
    <source>
        <dbReference type="EMBL" id="KAK8939699.1"/>
    </source>
</evidence>
<feature type="region of interest" description="Disordered" evidence="1">
    <location>
        <begin position="1"/>
        <end position="32"/>
    </location>
</feature>
<organism evidence="3 4">
    <name type="scientific">Platanthera guangdongensis</name>
    <dbReference type="NCBI Taxonomy" id="2320717"/>
    <lineage>
        <taxon>Eukaryota</taxon>
        <taxon>Viridiplantae</taxon>
        <taxon>Streptophyta</taxon>
        <taxon>Embryophyta</taxon>
        <taxon>Tracheophyta</taxon>
        <taxon>Spermatophyta</taxon>
        <taxon>Magnoliopsida</taxon>
        <taxon>Liliopsida</taxon>
        <taxon>Asparagales</taxon>
        <taxon>Orchidaceae</taxon>
        <taxon>Orchidoideae</taxon>
        <taxon>Orchideae</taxon>
        <taxon>Orchidinae</taxon>
        <taxon>Platanthera</taxon>
    </lineage>
</organism>
<sequence length="562" mass="62969">MDIDSQNGSRNFSETRAESTQQNSSSGTKKLGDDIPIYIPAIDMGLLLHSRRNGKKTEDRFLDFLKARPSSEWFSNLLRRNIPPPANESSSSSSTPSDPAADLGRRPRFRALFARNINCRVLWRYFVRWIKSPEHIALFVWSLFVAAGLITLFLVMTGILNGAIPSSRRRKDWAEIINQILNAFFTMMALYEHPKIFHHTVLLFRWRNGDEAEVRKVYSKNGDQKPHERTHMMIVVMLLHITCLSQYALCGLYWGFTRKTRAEWAENLSIGVGIAAPVLAVVYTMYSPLGRTSGDPSGDEAELVKQRADPGACEERIVITSPEWIGGAFDCGDDAAVICLSFFCTFCVFGWNAERLGFGNMYVHIVTFALLCIAPFWIFAISALNVRDDTVKLIVVIAGSVICVFGLLYGGFWRVKMRKKFKLPGNVLCCGSSTMTDYIQWLFCWACSLAQEVRTANFYDIEEDEFCRKATDEKGREVLIALPREGDLNLAGIYGRSLSCPATTVGAGERPSWPIAVGRAATYRKDTALAPPRPSLMSVEEERPLRNVELSDQCVRGGVGEG</sequence>
<evidence type="ECO:0000256" key="2">
    <source>
        <dbReference type="SAM" id="Phobius"/>
    </source>
</evidence>
<dbReference type="EMBL" id="JBBWWR010000020">
    <property type="protein sequence ID" value="KAK8939699.1"/>
    <property type="molecule type" value="Genomic_DNA"/>
</dbReference>
<keyword evidence="2" id="KW-1133">Transmembrane helix</keyword>
<feature type="transmembrane region" description="Helical" evidence="2">
    <location>
        <begin position="335"/>
        <end position="353"/>
    </location>
</feature>
<proteinExistence type="predicted"/>
<feature type="transmembrane region" description="Helical" evidence="2">
    <location>
        <begin position="138"/>
        <end position="161"/>
    </location>
</feature>
<dbReference type="InterPro" id="IPR021369">
    <property type="entry name" value="DUF2985"/>
</dbReference>
<keyword evidence="4" id="KW-1185">Reference proteome</keyword>
<feature type="transmembrane region" description="Helical" evidence="2">
    <location>
        <begin position="365"/>
        <end position="384"/>
    </location>
</feature>
<reference evidence="3 4" key="1">
    <citation type="journal article" date="2022" name="Nat. Plants">
        <title>Genomes of leafy and leafless Platanthera orchids illuminate the evolution of mycoheterotrophy.</title>
        <authorList>
            <person name="Li M.H."/>
            <person name="Liu K.W."/>
            <person name="Li Z."/>
            <person name="Lu H.C."/>
            <person name="Ye Q.L."/>
            <person name="Zhang D."/>
            <person name="Wang J.Y."/>
            <person name="Li Y.F."/>
            <person name="Zhong Z.M."/>
            <person name="Liu X."/>
            <person name="Yu X."/>
            <person name="Liu D.K."/>
            <person name="Tu X.D."/>
            <person name="Liu B."/>
            <person name="Hao Y."/>
            <person name="Liao X.Y."/>
            <person name="Jiang Y.T."/>
            <person name="Sun W.H."/>
            <person name="Chen J."/>
            <person name="Chen Y.Q."/>
            <person name="Ai Y."/>
            <person name="Zhai J.W."/>
            <person name="Wu S.S."/>
            <person name="Zhou Z."/>
            <person name="Hsiao Y.Y."/>
            <person name="Wu W.L."/>
            <person name="Chen Y.Y."/>
            <person name="Lin Y.F."/>
            <person name="Hsu J.L."/>
            <person name="Li C.Y."/>
            <person name="Wang Z.W."/>
            <person name="Zhao X."/>
            <person name="Zhong W.Y."/>
            <person name="Ma X.K."/>
            <person name="Ma L."/>
            <person name="Huang J."/>
            <person name="Chen G.Z."/>
            <person name="Huang M.Z."/>
            <person name="Huang L."/>
            <person name="Peng D.H."/>
            <person name="Luo Y.B."/>
            <person name="Zou S.Q."/>
            <person name="Chen S.P."/>
            <person name="Lan S."/>
            <person name="Tsai W.C."/>
            <person name="Van de Peer Y."/>
            <person name="Liu Z.J."/>
        </authorList>
    </citation>
    <scope>NUCLEOTIDE SEQUENCE [LARGE SCALE GENOMIC DNA]</scope>
    <source>
        <strain evidence="3">Lor288</strain>
    </source>
</reference>
<feature type="compositionally biased region" description="Polar residues" evidence="1">
    <location>
        <begin position="1"/>
        <end position="28"/>
    </location>
</feature>
<name>A0ABR2LGJ2_9ASPA</name>
<feature type="transmembrane region" description="Helical" evidence="2">
    <location>
        <begin position="268"/>
        <end position="286"/>
    </location>
</feature>
<dbReference type="NCBIfam" id="TIGR01571">
    <property type="entry name" value="A_thal_Cys_rich"/>
    <property type="match status" value="1"/>
</dbReference>
<keyword evidence="2" id="KW-0812">Transmembrane</keyword>
<dbReference type="PANTHER" id="PTHR31045:SF19">
    <property type="entry name" value="OS03G0299800 PROTEIN"/>
    <property type="match status" value="1"/>
</dbReference>